<reference evidence="1" key="1">
    <citation type="submission" date="2022-10" db="EMBL/GenBank/DDBJ databases">
        <title>Puccinia triticina Genome sequencing and assembly.</title>
        <authorList>
            <person name="Li C."/>
        </authorList>
    </citation>
    <scope>NUCLEOTIDE SEQUENCE</scope>
    <source>
        <strain evidence="1">Pt15</strain>
    </source>
</reference>
<protein>
    <recommendedName>
        <fullName evidence="3">RRM domain-containing protein</fullName>
    </recommendedName>
</protein>
<organism evidence="1 2">
    <name type="scientific">Puccinia triticina</name>
    <dbReference type="NCBI Taxonomy" id="208348"/>
    <lineage>
        <taxon>Eukaryota</taxon>
        <taxon>Fungi</taxon>
        <taxon>Dikarya</taxon>
        <taxon>Basidiomycota</taxon>
        <taxon>Pucciniomycotina</taxon>
        <taxon>Pucciniomycetes</taxon>
        <taxon>Pucciniales</taxon>
        <taxon>Pucciniaceae</taxon>
        <taxon>Puccinia</taxon>
    </lineage>
</organism>
<sequence>MMAEQQEFRLHVGGLGATVKTSQDLRNRFSPFGTVVKVDGVAKLDVNGSPL</sequence>
<dbReference type="GeneID" id="77807201"/>
<dbReference type="EMBL" id="CP110422">
    <property type="protein sequence ID" value="WAQ81692.1"/>
    <property type="molecule type" value="Genomic_DNA"/>
</dbReference>
<evidence type="ECO:0000313" key="2">
    <source>
        <dbReference type="Proteomes" id="UP001164743"/>
    </source>
</evidence>
<dbReference type="SUPFAM" id="SSF54928">
    <property type="entry name" value="RNA-binding domain, RBD"/>
    <property type="match status" value="1"/>
</dbReference>
<dbReference type="InterPro" id="IPR035979">
    <property type="entry name" value="RBD_domain_sf"/>
</dbReference>
<evidence type="ECO:0008006" key="3">
    <source>
        <dbReference type="Google" id="ProtNLM"/>
    </source>
</evidence>
<evidence type="ECO:0000313" key="1">
    <source>
        <dbReference type="EMBL" id="WAQ81692.1"/>
    </source>
</evidence>
<dbReference type="RefSeq" id="XP_053017247.1">
    <property type="nucleotide sequence ID" value="XM_053166418.1"/>
</dbReference>
<gene>
    <name evidence="1" type="ORF">PtA15_2A3</name>
</gene>
<dbReference type="Proteomes" id="UP001164743">
    <property type="component" value="Chromosome 2A"/>
</dbReference>
<proteinExistence type="predicted"/>
<keyword evidence="2" id="KW-1185">Reference proteome</keyword>
<name>A0ABY7CCP3_9BASI</name>
<accession>A0ABY7CCP3</accession>